<dbReference type="GO" id="GO:0006281">
    <property type="term" value="P:DNA repair"/>
    <property type="evidence" value="ECO:0007669"/>
    <property type="project" value="InterPro"/>
</dbReference>
<keyword evidence="3" id="KW-0540">Nuclease</keyword>
<feature type="domain" description="DHHA1" evidence="7">
    <location>
        <begin position="344"/>
        <end position="436"/>
    </location>
</feature>
<protein>
    <recommendedName>
        <fullName evidence="2">Single-stranded-DNA-specific exonuclease RecJ</fullName>
    </recommendedName>
</protein>
<dbReference type="InterPro" id="IPR004610">
    <property type="entry name" value="RecJ"/>
</dbReference>
<dbReference type="Gene3D" id="3.90.1640.30">
    <property type="match status" value="1"/>
</dbReference>
<evidence type="ECO:0000256" key="2">
    <source>
        <dbReference type="ARBA" id="ARBA00019841"/>
    </source>
</evidence>
<dbReference type="Pfam" id="PF01368">
    <property type="entry name" value="DHH"/>
    <property type="match status" value="1"/>
</dbReference>
<dbReference type="InterPro" id="IPR003156">
    <property type="entry name" value="DHHA1_dom"/>
</dbReference>
<gene>
    <name evidence="10" type="primary">recJ</name>
    <name evidence="10" type="ORF">FLK61_29030</name>
</gene>
<dbReference type="GO" id="GO:0006310">
    <property type="term" value="P:DNA recombination"/>
    <property type="evidence" value="ECO:0007669"/>
    <property type="project" value="InterPro"/>
</dbReference>
<evidence type="ECO:0000256" key="5">
    <source>
        <dbReference type="ARBA" id="ARBA00022839"/>
    </source>
</evidence>
<dbReference type="Proteomes" id="UP000318138">
    <property type="component" value="Chromosome"/>
</dbReference>
<dbReference type="InterPro" id="IPR018779">
    <property type="entry name" value="RecJ_C"/>
</dbReference>
<feature type="domain" description="DDH" evidence="6">
    <location>
        <begin position="82"/>
        <end position="226"/>
    </location>
</feature>
<sequence>MLRSRANWIVNEPDEEQVTELSANTGLSMIAARFLVQRNKGQLEDARAFLDIDERLLHDPFELKDMRRAVDRIHTAIEGDERILIFGDYDADGVTSTSVLYLTLRELQANVSFYIPNRFTEGYGPNEPAFRHAKEEGVSLIISVDTGISAVHEADVAKELGIDFIITDHHEPPPTIPDGYAVINPKQEDCSYPFPNLAGVGVTFKLAHALMGRVPEEFYDLVAIGTIADLVPLEDENRFLAKMGLKRMRQQLRPGLRALLTKASASIDELDEETVGFMIGPRLNAAGRLDSADPAVELLLSEDAYEAEDLATLVDDLNKERQKIVKDISEEAIAMVEAQGVPSVIIVGKEGWNAGVIGIVASRLVEKYYRPTIVMSHDLEKGLAKGSARSIEGFDMFHSLSQMRELLPHFGGHPMAAGLTMKLQDVDEVHKRLIEIADTTLTDDDWVRKLHVDLPVQVDEVTVEAIKDLKQMAPFGVGNPAPKVYVKEANVERMKRIGATSDHIKFSLVQDGSMLDAIGFQMGELYERISPIAPLSAVGKLSLNEWNGSVKPQLMLEDVKVSDWQLFDLRGDENRLKSISIPDSEDVKVVQFQEGHYALPDGWRARDKSEAMNASSVLLLDLPQTFEELEEFLSQNESLERLFVVFAHDAEYFFTSVPSRDQFKWFYAFMKKRKQLDLNKHGKDLAKHKGWSERTISFICQVFSELEFVKIENGVVELLDEPQKRDLTASTTYKKHLQKSEMQEKLIYSSYQDLKKTFDSWRTEVRLGSAH</sequence>
<evidence type="ECO:0000259" key="9">
    <source>
        <dbReference type="Pfam" id="PF17768"/>
    </source>
</evidence>
<dbReference type="NCBIfam" id="TIGR00644">
    <property type="entry name" value="recJ"/>
    <property type="match status" value="1"/>
</dbReference>
<dbReference type="PANTHER" id="PTHR30255:SF2">
    <property type="entry name" value="SINGLE-STRANDED-DNA-SPECIFIC EXONUCLEASE RECJ"/>
    <property type="match status" value="1"/>
</dbReference>
<organism evidence="10 11">
    <name type="scientific">Paenalkalicoccus suaedae</name>
    <dbReference type="NCBI Taxonomy" id="2592382"/>
    <lineage>
        <taxon>Bacteria</taxon>
        <taxon>Bacillati</taxon>
        <taxon>Bacillota</taxon>
        <taxon>Bacilli</taxon>
        <taxon>Bacillales</taxon>
        <taxon>Bacillaceae</taxon>
        <taxon>Paenalkalicoccus</taxon>
    </lineage>
</organism>
<comment type="similarity">
    <text evidence="1">Belongs to the RecJ family.</text>
</comment>
<evidence type="ECO:0000256" key="4">
    <source>
        <dbReference type="ARBA" id="ARBA00022801"/>
    </source>
</evidence>
<dbReference type="GO" id="GO:0008409">
    <property type="term" value="F:5'-3' exonuclease activity"/>
    <property type="evidence" value="ECO:0007669"/>
    <property type="project" value="InterPro"/>
</dbReference>
<accession>A0A859FD87</accession>
<dbReference type="KEGG" id="psua:FLK61_29030"/>
<dbReference type="InterPro" id="IPR041122">
    <property type="entry name" value="RecJ_OB"/>
</dbReference>
<name>A0A859FD87_9BACI</name>
<dbReference type="Gene3D" id="3.10.310.30">
    <property type="match status" value="1"/>
</dbReference>
<dbReference type="EMBL" id="CP041372">
    <property type="protein sequence ID" value="QKS70781.1"/>
    <property type="molecule type" value="Genomic_DNA"/>
</dbReference>
<dbReference type="InterPro" id="IPR051673">
    <property type="entry name" value="SSDNA_exonuclease_RecJ"/>
</dbReference>
<keyword evidence="5 10" id="KW-0269">Exonuclease</keyword>
<evidence type="ECO:0000313" key="10">
    <source>
        <dbReference type="EMBL" id="QKS70781.1"/>
    </source>
</evidence>
<evidence type="ECO:0000256" key="3">
    <source>
        <dbReference type="ARBA" id="ARBA00022722"/>
    </source>
</evidence>
<keyword evidence="11" id="KW-1185">Reference proteome</keyword>
<dbReference type="SUPFAM" id="SSF64182">
    <property type="entry name" value="DHH phosphoesterases"/>
    <property type="match status" value="1"/>
</dbReference>
<evidence type="ECO:0000259" key="6">
    <source>
        <dbReference type="Pfam" id="PF01368"/>
    </source>
</evidence>
<dbReference type="InterPro" id="IPR001667">
    <property type="entry name" value="DDH_dom"/>
</dbReference>
<reference evidence="11" key="1">
    <citation type="submission" date="2019-07" db="EMBL/GenBank/DDBJ databases">
        <title>Bacillus alkalisoli sp. nov. isolated from saline soil.</title>
        <authorList>
            <person name="Sun J.-Q."/>
            <person name="Xu L."/>
        </authorList>
    </citation>
    <scope>NUCLEOTIDE SEQUENCE [LARGE SCALE GENOMIC DNA]</scope>
    <source>
        <strain evidence="11">M4U3P1</strain>
    </source>
</reference>
<feature type="domain" description="RecJ OB" evidence="9">
    <location>
        <begin position="452"/>
        <end position="558"/>
    </location>
</feature>
<feature type="domain" description="Single-stranded-DNA-specific exonuclease RecJ C-terminal" evidence="8">
    <location>
        <begin position="565"/>
        <end position="756"/>
    </location>
</feature>
<keyword evidence="4" id="KW-0378">Hydrolase</keyword>
<dbReference type="AlphaFoldDB" id="A0A859FD87"/>
<dbReference type="GO" id="GO:0003676">
    <property type="term" value="F:nucleic acid binding"/>
    <property type="evidence" value="ECO:0007669"/>
    <property type="project" value="InterPro"/>
</dbReference>
<dbReference type="RefSeq" id="WP_176008816.1">
    <property type="nucleotide sequence ID" value="NZ_CP041372.2"/>
</dbReference>
<dbReference type="Pfam" id="PF02272">
    <property type="entry name" value="DHHA1"/>
    <property type="match status" value="1"/>
</dbReference>
<evidence type="ECO:0000259" key="7">
    <source>
        <dbReference type="Pfam" id="PF02272"/>
    </source>
</evidence>
<dbReference type="Pfam" id="PF17768">
    <property type="entry name" value="RecJ_OB"/>
    <property type="match status" value="1"/>
</dbReference>
<dbReference type="Pfam" id="PF10141">
    <property type="entry name" value="ssDNA-exonuc_C"/>
    <property type="match status" value="1"/>
</dbReference>
<dbReference type="InterPro" id="IPR038763">
    <property type="entry name" value="DHH_sf"/>
</dbReference>
<dbReference type="PANTHER" id="PTHR30255">
    <property type="entry name" value="SINGLE-STRANDED-DNA-SPECIFIC EXONUCLEASE RECJ"/>
    <property type="match status" value="1"/>
</dbReference>
<evidence type="ECO:0000256" key="1">
    <source>
        <dbReference type="ARBA" id="ARBA00005915"/>
    </source>
</evidence>
<evidence type="ECO:0000259" key="8">
    <source>
        <dbReference type="Pfam" id="PF10141"/>
    </source>
</evidence>
<proteinExistence type="inferred from homology"/>
<evidence type="ECO:0000313" key="11">
    <source>
        <dbReference type="Proteomes" id="UP000318138"/>
    </source>
</evidence>